<reference evidence="4" key="1">
    <citation type="submission" date="2016-10" db="EMBL/GenBank/DDBJ databases">
        <authorList>
            <person name="Varghese N."/>
        </authorList>
    </citation>
    <scope>NUCLEOTIDE SEQUENCE [LARGE SCALE GENOMIC DNA]</scope>
    <source>
        <strain evidence="4">DSM 20406</strain>
    </source>
</reference>
<comment type="similarity">
    <text evidence="1">Belongs to the CutC family.</text>
</comment>
<name>A0A1H6QCI2_9FIRM</name>
<dbReference type="Gene3D" id="3.20.20.380">
    <property type="entry name" value="Copper homeostasis (CutC) domain"/>
    <property type="match status" value="1"/>
</dbReference>
<dbReference type="eggNOG" id="COG3142">
    <property type="taxonomic scope" value="Bacteria"/>
</dbReference>
<dbReference type="GO" id="GO:0005507">
    <property type="term" value="F:copper ion binding"/>
    <property type="evidence" value="ECO:0007669"/>
    <property type="project" value="TreeGrafter"/>
</dbReference>
<sequence>MMIEVCCGSFEDGMNAYYGGAKRIELNSALYLGGLSPTVSTLKLLKAKTDLKIICMVRPRGAGFCYDENEFIQMKAEAKDFLENGADGIAFGFLTNDFLVDKEKTSEFVKIIHSYHKEAVFHRAFDCTADLKKAIAELITLHVDRILTSGGEANAIAGKNTIKRLEEHFGSQIEILAGCGINADNALEFKNYTHVKQLHSSCKSYKIDTTTSNGKVSYGYYHDNEMKYEVVNCDQVSKLIHNTQ</sequence>
<dbReference type="AlphaFoldDB" id="A0A1H6QCI2"/>
<gene>
    <name evidence="3" type="ORF">SAMN04487834_100321</name>
</gene>
<dbReference type="STRING" id="322505.SAMN04487836_11611"/>
<evidence type="ECO:0000256" key="2">
    <source>
        <dbReference type="ARBA" id="ARBA00019014"/>
    </source>
</evidence>
<dbReference type="PANTHER" id="PTHR12598">
    <property type="entry name" value="COPPER HOMEOSTASIS PROTEIN CUTC"/>
    <property type="match status" value="1"/>
</dbReference>
<evidence type="ECO:0000256" key="1">
    <source>
        <dbReference type="ARBA" id="ARBA00007768"/>
    </source>
</evidence>
<proteinExistence type="inferred from homology"/>
<dbReference type="Proteomes" id="UP000183028">
    <property type="component" value="Unassembled WGS sequence"/>
</dbReference>
<dbReference type="EMBL" id="FNYK01000003">
    <property type="protein sequence ID" value="SEI41401.1"/>
    <property type="molecule type" value="Genomic_DNA"/>
</dbReference>
<dbReference type="Pfam" id="PF03932">
    <property type="entry name" value="CutC"/>
    <property type="match status" value="1"/>
</dbReference>
<organism evidence="3 4">
    <name type="scientific">Sharpea azabuensis</name>
    <dbReference type="NCBI Taxonomy" id="322505"/>
    <lineage>
        <taxon>Bacteria</taxon>
        <taxon>Bacillati</taxon>
        <taxon>Bacillota</taxon>
        <taxon>Erysipelotrichia</taxon>
        <taxon>Erysipelotrichales</taxon>
        <taxon>Coprobacillaceae</taxon>
        <taxon>Sharpea</taxon>
    </lineage>
</organism>
<dbReference type="SUPFAM" id="SSF110395">
    <property type="entry name" value="CutC-like"/>
    <property type="match status" value="1"/>
</dbReference>
<dbReference type="InterPro" id="IPR036822">
    <property type="entry name" value="CutC-like_dom_sf"/>
</dbReference>
<dbReference type="PANTHER" id="PTHR12598:SF0">
    <property type="entry name" value="COPPER HOMEOSTASIS PROTEIN CUTC HOMOLOG"/>
    <property type="match status" value="1"/>
</dbReference>
<protein>
    <recommendedName>
        <fullName evidence="2">Copper homeostasis protein cutC homolog</fullName>
    </recommendedName>
</protein>
<keyword evidence="4" id="KW-1185">Reference proteome</keyword>
<evidence type="ECO:0000313" key="4">
    <source>
        <dbReference type="Proteomes" id="UP000183028"/>
    </source>
</evidence>
<evidence type="ECO:0000313" key="3">
    <source>
        <dbReference type="EMBL" id="SEI41401.1"/>
    </source>
</evidence>
<dbReference type="InterPro" id="IPR005627">
    <property type="entry name" value="CutC-like"/>
</dbReference>
<accession>A0A1H6QCI2</accession>